<reference evidence="3 6" key="3">
    <citation type="submission" date="2023-07" db="EMBL/GenBank/DDBJ databases">
        <title>Genome content predicts the carbon catabolic preferences of heterotrophic bacteria.</title>
        <authorList>
            <person name="Gralka M."/>
        </authorList>
    </citation>
    <scope>NUCLEOTIDE SEQUENCE [LARGE SCALE GENOMIC DNA]</scope>
    <source>
        <strain evidence="3 6">4G03</strain>
    </source>
</reference>
<evidence type="ECO:0000313" key="3">
    <source>
        <dbReference type="EMBL" id="MDP2540264.1"/>
    </source>
</evidence>
<accession>A0A2G1BW27</accession>
<feature type="domain" description="DUF547" evidence="2">
    <location>
        <begin position="63"/>
        <end position="172"/>
    </location>
</feature>
<name>A0A2G1BW27_9FLAO</name>
<dbReference type="Proteomes" id="UP001242342">
    <property type="component" value="Unassembled WGS sequence"/>
</dbReference>
<dbReference type="PANTHER" id="PTHR34386">
    <property type="entry name" value="GLUTAREDOXIN"/>
    <property type="match status" value="1"/>
</dbReference>
<dbReference type="Proteomes" id="UP000222163">
    <property type="component" value="Unassembled WGS sequence"/>
</dbReference>
<dbReference type="InterPro" id="IPR006869">
    <property type="entry name" value="DUF547"/>
</dbReference>
<dbReference type="RefSeq" id="WP_099215111.1">
    <property type="nucleotide sequence ID" value="NZ_JAUYVU010000001.1"/>
</dbReference>
<dbReference type="EMBL" id="JAUYVU010000001">
    <property type="protein sequence ID" value="MDP2540264.1"/>
    <property type="molecule type" value="Genomic_DNA"/>
</dbReference>
<feature type="chain" id="PRO_5013578643" evidence="1">
    <location>
        <begin position="19"/>
        <end position="235"/>
    </location>
</feature>
<comment type="caution">
    <text evidence="4">The sequence shown here is derived from an EMBL/GenBank/DDBJ whole genome shotgun (WGS) entry which is preliminary data.</text>
</comment>
<dbReference type="InterPro" id="IPR051548">
    <property type="entry name" value="Grx-like_ET"/>
</dbReference>
<keyword evidence="6" id="KW-1185">Reference proteome</keyword>
<reference evidence="4" key="2">
    <citation type="submission" date="2017-10" db="EMBL/GenBank/DDBJ databases">
        <authorList>
            <person name="Enke T.N."/>
            <person name="Cordero O.X."/>
        </authorList>
    </citation>
    <scope>NUCLEOTIDE SEQUENCE</scope>
    <source>
        <strain evidence="4">4G03</strain>
    </source>
</reference>
<reference evidence="4 5" key="1">
    <citation type="journal article" date="2016" name="Nat. Commun.">
        <title>Microbial interactions lead to rapid micro-scale successions on model marine particles.</title>
        <authorList>
            <person name="Datta M.S."/>
            <person name="Sliwerska E."/>
            <person name="Gore J."/>
            <person name="Polz M.F."/>
            <person name="Cordero O.X."/>
        </authorList>
    </citation>
    <scope>NUCLEOTIDE SEQUENCE [LARGE SCALE GENOMIC DNA]</scope>
    <source>
        <strain evidence="4 5">4G03</strain>
    </source>
</reference>
<evidence type="ECO:0000313" key="5">
    <source>
        <dbReference type="Proteomes" id="UP000222163"/>
    </source>
</evidence>
<evidence type="ECO:0000259" key="2">
    <source>
        <dbReference type="Pfam" id="PF04784"/>
    </source>
</evidence>
<evidence type="ECO:0000313" key="4">
    <source>
        <dbReference type="EMBL" id="PHN98208.1"/>
    </source>
</evidence>
<evidence type="ECO:0000313" key="6">
    <source>
        <dbReference type="Proteomes" id="UP001242342"/>
    </source>
</evidence>
<dbReference type="PANTHER" id="PTHR34386:SF1">
    <property type="entry name" value="GLUTAREDOXIN-LIKE PROTEIN NRDH"/>
    <property type="match status" value="1"/>
</dbReference>
<gene>
    <name evidence="4" type="ORF">CSC81_07335</name>
    <name evidence="3" type="ORF">Q8W23_02125</name>
</gene>
<organism evidence="4 5">
    <name type="scientific">Tenacibaculum discolor</name>
    <dbReference type="NCBI Taxonomy" id="361581"/>
    <lineage>
        <taxon>Bacteria</taxon>
        <taxon>Pseudomonadati</taxon>
        <taxon>Bacteroidota</taxon>
        <taxon>Flavobacteriia</taxon>
        <taxon>Flavobacteriales</taxon>
        <taxon>Flavobacteriaceae</taxon>
        <taxon>Tenacibaculum</taxon>
    </lineage>
</organism>
<keyword evidence="1" id="KW-0732">Signal</keyword>
<dbReference type="Pfam" id="PF04784">
    <property type="entry name" value="DUF547"/>
    <property type="match status" value="1"/>
</dbReference>
<dbReference type="GO" id="GO:0009055">
    <property type="term" value="F:electron transfer activity"/>
    <property type="evidence" value="ECO:0007669"/>
    <property type="project" value="TreeGrafter"/>
</dbReference>
<dbReference type="GO" id="GO:0045454">
    <property type="term" value="P:cell redox homeostasis"/>
    <property type="evidence" value="ECO:0007669"/>
    <property type="project" value="TreeGrafter"/>
</dbReference>
<feature type="signal peptide" evidence="1">
    <location>
        <begin position="1"/>
        <end position="18"/>
    </location>
</feature>
<sequence>MRKIFLLCSLTFFLHTTAQTSVFDTLLKDHVDSNGNVNYKDFKADEAQLQTYLHELAATKPQESWSAAKTKAFWVNAYNAYTIKLILDNYPLKSIMNIKKKGKDAWNIPFAKVGGKTYTLNQIEHEILRKKYNDPKIHVAVNCASKSCPKLANYAFTENNYETKTGVLMQNFVNDPSRNKISENKVQLSKIFEWFNGDFTKKGDLIDFLNQYSNVKINKKAKIGYLEYNWSLNGR</sequence>
<protein>
    <submittedName>
        <fullName evidence="3">DUF547 domain-containing protein</fullName>
    </submittedName>
</protein>
<dbReference type="AlphaFoldDB" id="A0A2G1BW27"/>
<dbReference type="EMBL" id="PDUU01000004">
    <property type="protein sequence ID" value="PHN98208.1"/>
    <property type="molecule type" value="Genomic_DNA"/>
</dbReference>
<evidence type="ECO:0000256" key="1">
    <source>
        <dbReference type="SAM" id="SignalP"/>
    </source>
</evidence>
<proteinExistence type="predicted"/>